<dbReference type="GO" id="GO:0005829">
    <property type="term" value="C:cytosol"/>
    <property type="evidence" value="ECO:0007669"/>
    <property type="project" value="TreeGrafter"/>
</dbReference>
<evidence type="ECO:0000256" key="4">
    <source>
        <dbReference type="ARBA" id="ARBA00022777"/>
    </source>
</evidence>
<evidence type="ECO:0000259" key="6">
    <source>
        <dbReference type="Pfam" id="PF00294"/>
    </source>
</evidence>
<evidence type="ECO:0000313" key="7">
    <source>
        <dbReference type="EnsemblPlants" id="QL08p051166:mrna"/>
    </source>
</evidence>
<comment type="similarity">
    <text evidence="1">Belongs to the carbohydrate kinase PfkB family.</text>
</comment>
<evidence type="ECO:0000256" key="3">
    <source>
        <dbReference type="ARBA" id="ARBA00022741"/>
    </source>
</evidence>
<name>A0A7N2MDS5_QUELO</name>
<keyword evidence="2" id="KW-0808">Transferase</keyword>
<dbReference type="GO" id="GO:0008865">
    <property type="term" value="F:fructokinase activity"/>
    <property type="evidence" value="ECO:0007669"/>
    <property type="project" value="TreeGrafter"/>
</dbReference>
<dbReference type="Proteomes" id="UP000594261">
    <property type="component" value="Chromosome 8"/>
</dbReference>
<dbReference type="InterPro" id="IPR023314">
    <property type="entry name" value="Myo_inos_IolC-like_sf"/>
</dbReference>
<dbReference type="EMBL" id="LRBV02000008">
    <property type="status" value="NOT_ANNOTATED_CDS"/>
    <property type="molecule type" value="Genomic_DNA"/>
</dbReference>
<dbReference type="Gramene" id="QL08p051166:mrna">
    <property type="protein sequence ID" value="QL08p051166:mrna"/>
    <property type="gene ID" value="QL08p051166"/>
</dbReference>
<dbReference type="InParanoid" id="A0A7N2MDS5"/>
<keyword evidence="3" id="KW-0547">Nucleotide-binding</keyword>
<keyword evidence="5" id="KW-0067">ATP-binding</keyword>
<proteinExistence type="inferred from homology"/>
<evidence type="ECO:0000256" key="2">
    <source>
        <dbReference type="ARBA" id="ARBA00022679"/>
    </source>
</evidence>
<dbReference type="InterPro" id="IPR029056">
    <property type="entry name" value="Ribokinase-like"/>
</dbReference>
<dbReference type="Gene3D" id="3.40.1190.20">
    <property type="match status" value="1"/>
</dbReference>
<keyword evidence="4" id="KW-0418">Kinase</keyword>
<keyword evidence="8" id="KW-1185">Reference proteome</keyword>
<evidence type="ECO:0000256" key="5">
    <source>
        <dbReference type="ARBA" id="ARBA00022840"/>
    </source>
</evidence>
<dbReference type="PANTHER" id="PTHR43085:SF1">
    <property type="entry name" value="PSEUDOURIDINE KINASE-RELATED"/>
    <property type="match status" value="1"/>
</dbReference>
<dbReference type="AlphaFoldDB" id="A0A7N2MDS5"/>
<dbReference type="EnsemblPlants" id="QL08p051166:mrna">
    <property type="protein sequence ID" value="QL08p051166:mrna"/>
    <property type="gene ID" value="QL08p051166"/>
</dbReference>
<reference evidence="7" key="2">
    <citation type="submission" date="2021-01" db="UniProtKB">
        <authorList>
            <consortium name="EnsemblPlants"/>
        </authorList>
    </citation>
    <scope>IDENTIFICATION</scope>
</reference>
<feature type="domain" description="Carbohydrate kinase PfkB" evidence="6">
    <location>
        <begin position="2"/>
        <end position="47"/>
    </location>
</feature>
<sequence>MLIDFVPNVGGVSLSEAPSFKKAPGGAPANVAVGIARLGGFAAFIGKNKKDGDGNDNEAIVIKDIIVMVSDVCAMLHVCNYKAQFKTYEESSIFVPYEESSMELEVFVDIHSKAKLHGKCIVEVNLSFD</sequence>
<dbReference type="InterPro" id="IPR050306">
    <property type="entry name" value="PfkB_Carbo_kinase"/>
</dbReference>
<dbReference type="SUPFAM" id="SSF53613">
    <property type="entry name" value="Ribokinase-like"/>
    <property type="match status" value="1"/>
</dbReference>
<dbReference type="InterPro" id="IPR011611">
    <property type="entry name" value="PfkB_dom"/>
</dbReference>
<evidence type="ECO:0000313" key="8">
    <source>
        <dbReference type="Proteomes" id="UP000594261"/>
    </source>
</evidence>
<dbReference type="Pfam" id="PF00294">
    <property type="entry name" value="PfkB"/>
    <property type="match status" value="1"/>
</dbReference>
<dbReference type="Gene3D" id="2.20.150.10">
    <property type="entry name" value="putative 5-dehydro-2- deoxygluconokinase"/>
    <property type="match status" value="1"/>
</dbReference>
<organism evidence="7 8">
    <name type="scientific">Quercus lobata</name>
    <name type="common">Valley oak</name>
    <dbReference type="NCBI Taxonomy" id="97700"/>
    <lineage>
        <taxon>Eukaryota</taxon>
        <taxon>Viridiplantae</taxon>
        <taxon>Streptophyta</taxon>
        <taxon>Embryophyta</taxon>
        <taxon>Tracheophyta</taxon>
        <taxon>Spermatophyta</taxon>
        <taxon>Magnoliopsida</taxon>
        <taxon>eudicotyledons</taxon>
        <taxon>Gunneridae</taxon>
        <taxon>Pentapetalae</taxon>
        <taxon>rosids</taxon>
        <taxon>fabids</taxon>
        <taxon>Fagales</taxon>
        <taxon>Fagaceae</taxon>
        <taxon>Quercus</taxon>
    </lineage>
</organism>
<protein>
    <recommendedName>
        <fullName evidence="6">Carbohydrate kinase PfkB domain-containing protein</fullName>
    </recommendedName>
</protein>
<evidence type="ECO:0000256" key="1">
    <source>
        <dbReference type="ARBA" id="ARBA00010688"/>
    </source>
</evidence>
<dbReference type="GO" id="GO:0006000">
    <property type="term" value="P:fructose metabolic process"/>
    <property type="evidence" value="ECO:0007669"/>
    <property type="project" value="TreeGrafter"/>
</dbReference>
<accession>A0A7N2MDS5</accession>
<dbReference type="PANTHER" id="PTHR43085">
    <property type="entry name" value="HEXOKINASE FAMILY MEMBER"/>
    <property type="match status" value="1"/>
</dbReference>
<dbReference type="GO" id="GO:0005524">
    <property type="term" value="F:ATP binding"/>
    <property type="evidence" value="ECO:0007669"/>
    <property type="project" value="UniProtKB-KW"/>
</dbReference>
<reference evidence="7 8" key="1">
    <citation type="journal article" date="2016" name="G3 (Bethesda)">
        <title>First Draft Assembly and Annotation of the Genome of a California Endemic Oak Quercus lobata Nee (Fagaceae).</title>
        <authorList>
            <person name="Sork V.L."/>
            <person name="Fitz-Gibbon S.T."/>
            <person name="Puiu D."/>
            <person name="Crepeau M."/>
            <person name="Gugger P.F."/>
            <person name="Sherman R."/>
            <person name="Stevens K."/>
            <person name="Langley C.H."/>
            <person name="Pellegrini M."/>
            <person name="Salzberg S.L."/>
        </authorList>
    </citation>
    <scope>NUCLEOTIDE SEQUENCE [LARGE SCALE GENOMIC DNA]</scope>
    <source>
        <strain evidence="7 8">cv. SW786</strain>
    </source>
</reference>